<dbReference type="PROSITE" id="PS01095">
    <property type="entry name" value="GH18_1"/>
    <property type="match status" value="1"/>
</dbReference>
<dbReference type="OrthoDB" id="6020543at2759"/>
<dbReference type="Proteomes" id="UP000193498">
    <property type="component" value="Unassembled WGS sequence"/>
</dbReference>
<evidence type="ECO:0000259" key="9">
    <source>
        <dbReference type="PROSITE" id="PS51910"/>
    </source>
</evidence>
<dbReference type="PANTHER" id="PTHR45708:SF49">
    <property type="entry name" value="ENDOCHITINASE"/>
    <property type="match status" value="1"/>
</dbReference>
<dbReference type="InterPro" id="IPR050542">
    <property type="entry name" value="Glycosyl_Hydrlase18_Chitinase"/>
</dbReference>
<dbReference type="Gene3D" id="2.10.10.20">
    <property type="entry name" value="Carbohydrate-binding module superfamily 5/12"/>
    <property type="match status" value="5"/>
</dbReference>
<keyword evidence="4" id="KW-0146">Chitin degradation</keyword>
<accession>A0A1Y1XLU6</accession>
<dbReference type="PROSITE" id="PS51910">
    <property type="entry name" value="GH18_2"/>
    <property type="match status" value="1"/>
</dbReference>
<keyword evidence="5" id="KW-0119">Carbohydrate metabolism</keyword>
<dbReference type="InterPro" id="IPR003610">
    <property type="entry name" value="CBM5/12"/>
</dbReference>
<dbReference type="InterPro" id="IPR036573">
    <property type="entry name" value="CBM_sf_5/12"/>
</dbReference>
<protein>
    <recommendedName>
        <fullName evidence="2">chitinase</fullName>
        <ecNumber evidence="2">3.2.1.14</ecNumber>
    </recommendedName>
</protein>
<keyword evidence="11" id="KW-1185">Reference proteome</keyword>
<dbReference type="GO" id="GO:0006032">
    <property type="term" value="P:chitin catabolic process"/>
    <property type="evidence" value="ECO:0007669"/>
    <property type="project" value="UniProtKB-KW"/>
</dbReference>
<feature type="region of interest" description="Disordered" evidence="8">
    <location>
        <begin position="190"/>
        <end position="292"/>
    </location>
</feature>
<proteinExistence type="predicted"/>
<dbReference type="GO" id="GO:0030246">
    <property type="term" value="F:carbohydrate binding"/>
    <property type="evidence" value="ECO:0007669"/>
    <property type="project" value="InterPro"/>
</dbReference>
<evidence type="ECO:0000256" key="3">
    <source>
        <dbReference type="ARBA" id="ARBA00022801"/>
    </source>
</evidence>
<evidence type="ECO:0000256" key="5">
    <source>
        <dbReference type="ARBA" id="ARBA00023277"/>
    </source>
</evidence>
<dbReference type="AlphaFoldDB" id="A0A1Y1XLU6"/>
<dbReference type="InterPro" id="IPR001223">
    <property type="entry name" value="Glyco_hydro18_cat"/>
</dbReference>
<dbReference type="GO" id="GO:0008843">
    <property type="term" value="F:endochitinase activity"/>
    <property type="evidence" value="ECO:0007669"/>
    <property type="project" value="UniProtKB-EC"/>
</dbReference>
<dbReference type="InParanoid" id="A0A1Y1XLU6"/>
<organism evidence="10 11">
    <name type="scientific">Basidiobolus meristosporus CBS 931.73</name>
    <dbReference type="NCBI Taxonomy" id="1314790"/>
    <lineage>
        <taxon>Eukaryota</taxon>
        <taxon>Fungi</taxon>
        <taxon>Fungi incertae sedis</taxon>
        <taxon>Zoopagomycota</taxon>
        <taxon>Entomophthoromycotina</taxon>
        <taxon>Basidiobolomycetes</taxon>
        <taxon>Basidiobolales</taxon>
        <taxon>Basidiobolaceae</taxon>
        <taxon>Basidiobolus</taxon>
    </lineage>
</organism>
<dbReference type="Gene3D" id="3.20.20.80">
    <property type="entry name" value="Glycosidases"/>
    <property type="match status" value="1"/>
</dbReference>
<gene>
    <name evidence="10" type="ORF">K493DRAFT_360083</name>
</gene>
<keyword evidence="3 10" id="KW-0378">Hydrolase</keyword>
<sequence>MIIAPNALGSDLCANVPQWSSADVYTGDKQVSYDGDLWKAKWWTLNDKPGHNQDNVWVNLGACNGEPESKPDAPVGSGACANVPQWNSAVAYTGSKKVAFNGDLWQAKWWTQNNEPGHNQENVWTNLGPCGGSKPQPSTQPKPKPTESESEPGSGICSDVAQWNSGSIYVGDQKAVYNGDLWKAKWWTRSDEPGHNQQNVWLNLGSCDGKPNTVKHTTTPKPTTTKHTSTPKPTTTKHTSTPKPTTTKHEETAKPTTTKHAETTKPATTSKTETKPVETNKPSQPSSPSNGFDASCNDNVVMYWGQNSYGGSGGGPSGWQKNLAYYCQDDTVDVIPVAFLDTFFGTGGLPELNLANTCNMKDNKVFPNSNLLYCPNVGEDIKFCQSRGKSVVLSLGGAGGSYGFQDDAQAKNFATQLWNLFLGGESNTRPFGDAILDGVDLDIEGGGPTGYVAFVNQLRSHYEEDKRKKYLVTGAPQCVYPDANLGSTLNNAWFDLVFVQFYNNPCGLQYYDNYRAWNFGVWDYWATHISPNPDVKVYIGAPAAPKAAGSGYVPINELKTIAQETRSKFTSFGGVMFWDASQAWANQVEGGNYGEATKQFLKDGGSCNAKPDLPACSSAAAWSSGGSYPGGSMVSHNGYIWKSLWWVNGQAPGVNGGYWSAISACSKDGHGSLNVDTPKPEGKPSTPTSTSASCSGAPAWVSSEVYTGGHKVSYNGHLWQAKWWTQNNTPGKNQENVWVDLGACNSIRRRSRRQAPEFAISPRDQLADFLVQRYIGDYLVTFSNLKLESEQFQMGVKVSSQKPGHAISDQWKLSFPFNSTVVKVDGATSKQEEGALVLSAITPKQEFKATQYMSVFVDVHGKVDGKSTDRFPFPDITKAVFSP</sequence>
<feature type="region of interest" description="Disordered" evidence="8">
    <location>
        <begin position="670"/>
        <end position="696"/>
    </location>
</feature>
<feature type="compositionally biased region" description="Polar residues" evidence="8">
    <location>
        <begin position="113"/>
        <end position="125"/>
    </location>
</feature>
<feature type="compositionally biased region" description="Low complexity" evidence="8">
    <location>
        <begin position="684"/>
        <end position="696"/>
    </location>
</feature>
<dbReference type="SUPFAM" id="SSF51445">
    <property type="entry name" value="(Trans)glycosidases"/>
    <property type="match status" value="1"/>
</dbReference>
<dbReference type="SMART" id="SM00495">
    <property type="entry name" value="ChtBD3"/>
    <property type="match status" value="5"/>
</dbReference>
<evidence type="ECO:0000256" key="7">
    <source>
        <dbReference type="ARBA" id="ARBA00023326"/>
    </source>
</evidence>
<evidence type="ECO:0000313" key="10">
    <source>
        <dbReference type="EMBL" id="ORX86719.1"/>
    </source>
</evidence>
<evidence type="ECO:0000256" key="2">
    <source>
        <dbReference type="ARBA" id="ARBA00012729"/>
    </source>
</evidence>
<reference evidence="10 11" key="1">
    <citation type="submission" date="2016-07" db="EMBL/GenBank/DDBJ databases">
        <title>Pervasive Adenine N6-methylation of Active Genes in Fungi.</title>
        <authorList>
            <consortium name="DOE Joint Genome Institute"/>
            <person name="Mondo S.J."/>
            <person name="Dannebaum R.O."/>
            <person name="Kuo R.C."/>
            <person name="Labutti K."/>
            <person name="Haridas S."/>
            <person name="Kuo A."/>
            <person name="Salamov A."/>
            <person name="Ahrendt S.R."/>
            <person name="Lipzen A."/>
            <person name="Sullivan W."/>
            <person name="Andreopoulos W.B."/>
            <person name="Clum A."/>
            <person name="Lindquist E."/>
            <person name="Daum C."/>
            <person name="Ramamoorthy G.K."/>
            <person name="Gryganskyi A."/>
            <person name="Culley D."/>
            <person name="Magnuson J.K."/>
            <person name="James T.Y."/>
            <person name="O'Malley M.A."/>
            <person name="Stajich J.E."/>
            <person name="Spatafora J.W."/>
            <person name="Visel A."/>
            <person name="Grigoriev I.V."/>
        </authorList>
    </citation>
    <scope>NUCLEOTIDE SEQUENCE [LARGE SCALE GENOMIC DNA]</scope>
    <source>
        <strain evidence="10 11">CBS 931.73</strain>
    </source>
</reference>
<dbReference type="Pfam" id="PF02839">
    <property type="entry name" value="CBM_5_12"/>
    <property type="match status" value="1"/>
</dbReference>
<dbReference type="InterPro" id="IPR017853">
    <property type="entry name" value="GH"/>
</dbReference>
<evidence type="ECO:0000256" key="8">
    <source>
        <dbReference type="SAM" id="MobiDB-lite"/>
    </source>
</evidence>
<name>A0A1Y1XLU6_9FUNG</name>
<dbReference type="STRING" id="1314790.A0A1Y1XLU6"/>
<evidence type="ECO:0000256" key="1">
    <source>
        <dbReference type="ARBA" id="ARBA00000822"/>
    </source>
</evidence>
<feature type="region of interest" description="Disordered" evidence="8">
    <location>
        <begin position="113"/>
        <end position="159"/>
    </location>
</feature>
<comment type="caution">
    <text evidence="10">The sequence shown here is derived from an EMBL/GenBank/DDBJ whole genome shotgun (WGS) entry which is preliminary data.</text>
</comment>
<feature type="compositionally biased region" description="Polar residues" evidence="8">
    <location>
        <begin position="280"/>
        <end position="292"/>
    </location>
</feature>
<keyword evidence="6" id="KW-0326">Glycosidase</keyword>
<dbReference type="CDD" id="cd12215">
    <property type="entry name" value="ChiC_BD"/>
    <property type="match status" value="5"/>
</dbReference>
<feature type="domain" description="GH18" evidence="9">
    <location>
        <begin position="298"/>
        <end position="604"/>
    </location>
</feature>
<evidence type="ECO:0000256" key="6">
    <source>
        <dbReference type="ARBA" id="ARBA00023295"/>
    </source>
</evidence>
<dbReference type="GO" id="GO:0005576">
    <property type="term" value="C:extracellular region"/>
    <property type="evidence" value="ECO:0007669"/>
    <property type="project" value="InterPro"/>
</dbReference>
<evidence type="ECO:0000256" key="4">
    <source>
        <dbReference type="ARBA" id="ARBA00023024"/>
    </source>
</evidence>
<dbReference type="GO" id="GO:0000272">
    <property type="term" value="P:polysaccharide catabolic process"/>
    <property type="evidence" value="ECO:0007669"/>
    <property type="project" value="UniProtKB-KW"/>
</dbReference>
<feature type="compositionally biased region" description="Basic and acidic residues" evidence="8">
    <location>
        <begin position="247"/>
        <end position="263"/>
    </location>
</feature>
<dbReference type="SUPFAM" id="SSF51055">
    <property type="entry name" value="Carbohydrate binding domain"/>
    <property type="match status" value="5"/>
</dbReference>
<dbReference type="InterPro" id="IPR001579">
    <property type="entry name" value="Glyco_hydro_18_chit_AS"/>
</dbReference>
<feature type="compositionally biased region" description="Low complexity" evidence="8">
    <location>
        <begin position="215"/>
        <end position="245"/>
    </location>
</feature>
<comment type="catalytic activity">
    <reaction evidence="1">
        <text>Random endo-hydrolysis of N-acetyl-beta-D-glucosaminide (1-&gt;4)-beta-linkages in chitin and chitodextrins.</text>
        <dbReference type="EC" id="3.2.1.14"/>
    </reaction>
</comment>
<keyword evidence="7" id="KW-0624">Polysaccharide degradation</keyword>
<dbReference type="CDD" id="cd02877">
    <property type="entry name" value="GH18_hevamine_XipI_class_III"/>
    <property type="match status" value="1"/>
</dbReference>
<dbReference type="EMBL" id="MCFE01000565">
    <property type="protein sequence ID" value="ORX86719.1"/>
    <property type="molecule type" value="Genomic_DNA"/>
</dbReference>
<evidence type="ECO:0000313" key="11">
    <source>
        <dbReference type="Proteomes" id="UP000193498"/>
    </source>
</evidence>
<dbReference type="PANTHER" id="PTHR45708">
    <property type="entry name" value="ENDOCHITINASE"/>
    <property type="match status" value="1"/>
</dbReference>
<dbReference type="EC" id="3.2.1.14" evidence="2"/>
<dbReference type="InterPro" id="IPR045321">
    <property type="entry name" value="Cts1-like"/>
</dbReference>